<evidence type="ECO:0000313" key="2">
    <source>
        <dbReference type="Proteomes" id="UP000006038"/>
    </source>
</evidence>
<evidence type="ECO:0000313" key="1">
    <source>
        <dbReference type="EnsemblPlants" id="OB11G12930.1"/>
    </source>
</evidence>
<organism evidence="1">
    <name type="scientific">Oryza brachyantha</name>
    <name type="common">malo sina</name>
    <dbReference type="NCBI Taxonomy" id="4533"/>
    <lineage>
        <taxon>Eukaryota</taxon>
        <taxon>Viridiplantae</taxon>
        <taxon>Streptophyta</taxon>
        <taxon>Embryophyta</taxon>
        <taxon>Tracheophyta</taxon>
        <taxon>Spermatophyta</taxon>
        <taxon>Magnoliopsida</taxon>
        <taxon>Liliopsida</taxon>
        <taxon>Poales</taxon>
        <taxon>Poaceae</taxon>
        <taxon>BOP clade</taxon>
        <taxon>Oryzoideae</taxon>
        <taxon>Oryzeae</taxon>
        <taxon>Oryzinae</taxon>
        <taxon>Oryza</taxon>
    </lineage>
</organism>
<dbReference type="Gramene" id="OB11G12930.1">
    <property type="protein sequence ID" value="OB11G12930.1"/>
    <property type="gene ID" value="OB11G12930"/>
</dbReference>
<dbReference type="HOGENOM" id="CLU_2816496_0_0_1"/>
<accession>J3N657</accession>
<keyword evidence="2" id="KW-1185">Reference proteome</keyword>
<dbReference type="Proteomes" id="UP000006038">
    <property type="component" value="Chromosome 11"/>
</dbReference>
<proteinExistence type="predicted"/>
<name>J3N657_ORYBR</name>
<dbReference type="EnsemblPlants" id="OB11G12930.1">
    <property type="protein sequence ID" value="OB11G12930.1"/>
    <property type="gene ID" value="OB11G12930"/>
</dbReference>
<dbReference type="AlphaFoldDB" id="J3N657"/>
<reference evidence="1" key="1">
    <citation type="journal article" date="2013" name="Nat. Commun.">
        <title>Whole-genome sequencing of Oryza brachyantha reveals mechanisms underlying Oryza genome evolution.</title>
        <authorList>
            <person name="Chen J."/>
            <person name="Huang Q."/>
            <person name="Gao D."/>
            <person name="Wang J."/>
            <person name="Lang Y."/>
            <person name="Liu T."/>
            <person name="Li B."/>
            <person name="Bai Z."/>
            <person name="Luis Goicoechea J."/>
            <person name="Liang C."/>
            <person name="Chen C."/>
            <person name="Zhang W."/>
            <person name="Sun S."/>
            <person name="Liao Y."/>
            <person name="Zhang X."/>
            <person name="Yang L."/>
            <person name="Song C."/>
            <person name="Wang M."/>
            <person name="Shi J."/>
            <person name="Liu G."/>
            <person name="Liu J."/>
            <person name="Zhou H."/>
            <person name="Zhou W."/>
            <person name="Yu Q."/>
            <person name="An N."/>
            <person name="Chen Y."/>
            <person name="Cai Q."/>
            <person name="Wang B."/>
            <person name="Liu B."/>
            <person name="Min J."/>
            <person name="Huang Y."/>
            <person name="Wu H."/>
            <person name="Li Z."/>
            <person name="Zhang Y."/>
            <person name="Yin Y."/>
            <person name="Song W."/>
            <person name="Jiang J."/>
            <person name="Jackson S.A."/>
            <person name="Wing R.A."/>
            <person name="Wang J."/>
            <person name="Chen M."/>
        </authorList>
    </citation>
    <scope>NUCLEOTIDE SEQUENCE [LARGE SCALE GENOMIC DNA]</scope>
    <source>
        <strain evidence="1">cv. IRGC 101232</strain>
    </source>
</reference>
<sequence length="67" mass="7446">MDWHLNGIEYKIIQDEGPHANASQFFIVVVSVPFHKTMHGACMFCQTHVDNLVNSCAACYSLSFLGA</sequence>
<reference evidence="1" key="2">
    <citation type="submission" date="2013-04" db="UniProtKB">
        <authorList>
            <consortium name="EnsemblPlants"/>
        </authorList>
    </citation>
    <scope>IDENTIFICATION</scope>
</reference>
<protein>
    <submittedName>
        <fullName evidence="1">Uncharacterized protein</fullName>
    </submittedName>
</protein>